<evidence type="ECO:0000313" key="2">
    <source>
        <dbReference type="EMBL" id="CAL1683118.1"/>
    </source>
</evidence>
<protein>
    <submittedName>
        <fullName evidence="2">Uncharacterized protein</fullName>
    </submittedName>
</protein>
<feature type="compositionally biased region" description="Basic and acidic residues" evidence="1">
    <location>
        <begin position="78"/>
        <end position="88"/>
    </location>
</feature>
<dbReference type="Proteomes" id="UP001497644">
    <property type="component" value="Chromosome 4"/>
</dbReference>
<dbReference type="GO" id="GO:0032053">
    <property type="term" value="P:ciliary basal body organization"/>
    <property type="evidence" value="ECO:0007669"/>
    <property type="project" value="TreeGrafter"/>
</dbReference>
<evidence type="ECO:0000256" key="1">
    <source>
        <dbReference type="SAM" id="MobiDB-lite"/>
    </source>
</evidence>
<keyword evidence="3" id="KW-1185">Reference proteome</keyword>
<feature type="region of interest" description="Disordered" evidence="1">
    <location>
        <begin position="78"/>
        <end position="102"/>
    </location>
</feature>
<name>A0AAV2NTA9_9HYME</name>
<reference evidence="2" key="1">
    <citation type="submission" date="2024-04" db="EMBL/GenBank/DDBJ databases">
        <authorList>
            <consortium name="Molecular Ecology Group"/>
        </authorList>
    </citation>
    <scope>NUCLEOTIDE SEQUENCE</scope>
</reference>
<proteinExistence type="predicted"/>
<feature type="region of interest" description="Disordered" evidence="1">
    <location>
        <begin position="190"/>
        <end position="216"/>
    </location>
</feature>
<feature type="region of interest" description="Disordered" evidence="1">
    <location>
        <begin position="705"/>
        <end position="724"/>
    </location>
</feature>
<evidence type="ECO:0000313" key="3">
    <source>
        <dbReference type="Proteomes" id="UP001497644"/>
    </source>
</evidence>
<dbReference type="GO" id="GO:0005814">
    <property type="term" value="C:centriole"/>
    <property type="evidence" value="ECO:0007669"/>
    <property type="project" value="InterPro"/>
</dbReference>
<dbReference type="GO" id="GO:0032465">
    <property type="term" value="P:regulation of cytokinesis"/>
    <property type="evidence" value="ECO:0007669"/>
    <property type="project" value="InterPro"/>
</dbReference>
<dbReference type="EMBL" id="OZ034827">
    <property type="protein sequence ID" value="CAL1683118.1"/>
    <property type="molecule type" value="Genomic_DNA"/>
</dbReference>
<dbReference type="AlphaFoldDB" id="A0AAV2NTA9"/>
<dbReference type="PANTHER" id="PTHR13594:SF1">
    <property type="entry name" value="CENTRIOLAR COILED-COIL PROTEIN OF 110 KDA"/>
    <property type="match status" value="1"/>
</dbReference>
<sequence>MQQQEFYSSCIKINGIPLLSPLMTDSIKEEMRRYKSLALKVEEKLKGRQLVKRNIKDKCVQADIIESIDKFKSIKYDSDSDLSNRDTTSDTNNSDSYSKTTIVESMPIKQVIGETRDKHNIQSTAADVQHSQFQVCLTDNIDAKPVTAETDQNEYIDTTEPPTPNEDVSSENWKPKVPKTLNIVPITLSNEEDNVGSPAVASKENENPPKLSRQGSYILDTPSPMLLAHMHTELIDKNYVPTPTSNVSQRKQWNIAQPKVKWENKQLIAESTNQASNKLECASEESTFQHTEFDTLTESYQIDQSVSCTKTEVAEEHTCKFDIAPTKYNDISDTSLTKQSSLEKLEKDNDTCASSLPNEKSIEDANSLKSELSCIDENKHHDKMEDIKEHQKLNVKTKSSITSEKLLTIYKEIEEMYKKQMMELIYRQQKEQSLLQAEFQKQQMLLLTEIQKCSFNVPHQVNVSSNQSSINKKERLGNIIGERGQESNENSASDLHVEAHYNSKSSPVKHTNVIVCPLDYISSKNLYLFKHYKPPLFIRDTSPASPDFAFRREVNLCSTTYNNNNNNNADDDDDSNCEPHNRTVYKNLNVNRQLFPLDSNTTHVPVLDTSAYFEKHVWAVNTINAYTRGYLVRRLMRTERVITLKKIYKEALQCMLKLHVDAPLNLAEVDFLHRLQLQCDAASMNIVDLFAQSPMKKMKVIAQDREIKQSRTERPTSSRSYSFATQKTLARRNLKEFESTMTKYQRPSVIKKNAVRSRCQTWTSDIRDRLMSPNTLHQGIRRSTSAGTVRKPWR</sequence>
<dbReference type="PROSITE" id="PS50096">
    <property type="entry name" value="IQ"/>
    <property type="match status" value="1"/>
</dbReference>
<dbReference type="Pfam" id="PF16025">
    <property type="entry name" value="CaM_bind"/>
    <property type="match status" value="1"/>
</dbReference>
<feature type="compositionally biased region" description="Basic and acidic residues" evidence="1">
    <location>
        <begin position="705"/>
        <end position="716"/>
    </location>
</feature>
<dbReference type="InterPro" id="IPR033207">
    <property type="entry name" value="CCP110"/>
</dbReference>
<dbReference type="PANTHER" id="PTHR13594">
    <property type="entry name" value="CENTRIOLAR COILED-COIL PROTEIN OF 110 KDA"/>
    <property type="match status" value="1"/>
</dbReference>
<dbReference type="GO" id="GO:0007099">
    <property type="term" value="P:centriole replication"/>
    <property type="evidence" value="ECO:0007669"/>
    <property type="project" value="InterPro"/>
</dbReference>
<organism evidence="2 3">
    <name type="scientific">Lasius platythorax</name>
    <dbReference type="NCBI Taxonomy" id="488582"/>
    <lineage>
        <taxon>Eukaryota</taxon>
        <taxon>Metazoa</taxon>
        <taxon>Ecdysozoa</taxon>
        <taxon>Arthropoda</taxon>
        <taxon>Hexapoda</taxon>
        <taxon>Insecta</taxon>
        <taxon>Pterygota</taxon>
        <taxon>Neoptera</taxon>
        <taxon>Endopterygota</taxon>
        <taxon>Hymenoptera</taxon>
        <taxon>Apocrita</taxon>
        <taxon>Aculeata</taxon>
        <taxon>Formicoidea</taxon>
        <taxon>Formicidae</taxon>
        <taxon>Formicinae</taxon>
        <taxon>Lasius</taxon>
        <taxon>Lasius</taxon>
    </lineage>
</organism>
<accession>A0AAV2NTA9</accession>
<feature type="compositionally biased region" description="Low complexity" evidence="1">
    <location>
        <begin position="89"/>
        <end position="101"/>
    </location>
</feature>
<gene>
    <name evidence="2" type="ORF">LPLAT_LOCUS8914</name>
</gene>
<dbReference type="GO" id="GO:1903723">
    <property type="term" value="P:negative regulation of centriole elongation"/>
    <property type="evidence" value="ECO:0007669"/>
    <property type="project" value="TreeGrafter"/>
</dbReference>